<keyword evidence="3" id="KW-1185">Reference proteome</keyword>
<dbReference type="Gene3D" id="3.90.930.1">
    <property type="match status" value="1"/>
</dbReference>
<dbReference type="Gene3D" id="3.30.1150.10">
    <property type="match status" value="1"/>
</dbReference>
<organism evidence="2 3">
    <name type="scientific">Flavobacterium limnosediminis JC2902</name>
    <dbReference type="NCBI Taxonomy" id="1341181"/>
    <lineage>
        <taxon>Bacteria</taxon>
        <taxon>Pseudomonadati</taxon>
        <taxon>Bacteroidota</taxon>
        <taxon>Flavobacteriia</taxon>
        <taxon>Flavobacteriales</taxon>
        <taxon>Flavobacteriaceae</taxon>
        <taxon>Flavobacterium</taxon>
    </lineage>
</organism>
<gene>
    <name evidence="2" type="ORF">FLJC2902T_00750</name>
</gene>
<name>V6SYW6_9FLAO</name>
<accession>V6SYW6</accession>
<keyword evidence="1" id="KW-0732">Signal</keyword>
<dbReference type="STRING" id="1341181.FLJC2902T_00750"/>
<protein>
    <recommendedName>
        <fullName evidence="4">TonB C-terminal domain-containing protein</fullName>
    </recommendedName>
</protein>
<evidence type="ECO:0008006" key="4">
    <source>
        <dbReference type="Google" id="ProtNLM"/>
    </source>
</evidence>
<dbReference type="eggNOG" id="COG2849">
    <property type="taxonomic scope" value="Bacteria"/>
</dbReference>
<dbReference type="PATRIC" id="fig|1341181.4.peg.72"/>
<dbReference type="SUPFAM" id="SSF74653">
    <property type="entry name" value="TolA/TonB C-terminal domain"/>
    <property type="match status" value="1"/>
</dbReference>
<dbReference type="AlphaFoldDB" id="V6SYW6"/>
<evidence type="ECO:0000313" key="3">
    <source>
        <dbReference type="Proteomes" id="UP000018004"/>
    </source>
</evidence>
<feature type="signal peptide" evidence="1">
    <location>
        <begin position="1"/>
        <end position="19"/>
    </location>
</feature>
<proteinExistence type="predicted"/>
<comment type="caution">
    <text evidence="2">The sequence shown here is derived from an EMBL/GenBank/DDBJ whole genome shotgun (WGS) entry which is preliminary data.</text>
</comment>
<feature type="chain" id="PRO_5004751321" description="TonB C-terminal domain-containing protein" evidence="1">
    <location>
        <begin position="20"/>
        <end position="319"/>
    </location>
</feature>
<dbReference type="EMBL" id="AVGG01000001">
    <property type="protein sequence ID" value="ESU29605.1"/>
    <property type="molecule type" value="Genomic_DNA"/>
</dbReference>
<sequence>MKQFLLSVSLCLFSTVFYAQNDKIIYLDSIGDETQYTNHITSIIIKDFKSERNQYNVYEYYKSGKLKSEGVCSNKWALTKEGIFSTYYESGNTESRTMYDKGLPYGDFTSWHENGNKKTEGEYLIFENPQGMKTSELKIKNYWDENNIQRVFNGNGIYTVTDKSESASGEVNNGVKQGLWEAKSTSPETNNRKTYSETYKKGKLISGTSFDENSNPYNYTELNTQAGPKKGMEHFYRFVSGKIDVPSKKPHQDQMKLLASFIINKDGKISEVKILRGDSKINKSLESALLKYPNWNPALQRGRPVRSKFTLPITINTGI</sequence>
<dbReference type="Proteomes" id="UP000018004">
    <property type="component" value="Unassembled WGS sequence"/>
</dbReference>
<evidence type="ECO:0000256" key="1">
    <source>
        <dbReference type="SAM" id="SignalP"/>
    </source>
</evidence>
<evidence type="ECO:0000313" key="2">
    <source>
        <dbReference type="EMBL" id="ESU29605.1"/>
    </source>
</evidence>
<reference evidence="2 3" key="1">
    <citation type="submission" date="2013-08" db="EMBL/GenBank/DDBJ databases">
        <title>Flavobacterium limnosediminis JC2902 genome sequencing.</title>
        <authorList>
            <person name="Lee K."/>
            <person name="Yi H."/>
            <person name="Park S."/>
            <person name="Chun J."/>
        </authorList>
    </citation>
    <scope>NUCLEOTIDE SEQUENCE [LARGE SCALE GENOMIC DNA]</scope>
    <source>
        <strain evidence="2 3">JC2902</strain>
    </source>
</reference>
<dbReference type="eggNOG" id="COG0810">
    <property type="taxonomic scope" value="Bacteria"/>
</dbReference>
<dbReference type="SUPFAM" id="SSF82185">
    <property type="entry name" value="Histone H3 K4-specific methyltransferase SET7/9 N-terminal domain"/>
    <property type="match status" value="1"/>
</dbReference>
<dbReference type="OrthoDB" id="649093at2"/>
<dbReference type="RefSeq" id="WP_023577786.1">
    <property type="nucleotide sequence ID" value="NZ_AVGG01000001.1"/>
</dbReference>